<dbReference type="Pfam" id="PF05426">
    <property type="entry name" value="Alginate_lyase"/>
    <property type="match status" value="1"/>
</dbReference>
<evidence type="ECO:0000256" key="2">
    <source>
        <dbReference type="ARBA" id="ARBA00023239"/>
    </source>
</evidence>
<feature type="compositionally biased region" description="Basic residues" evidence="3">
    <location>
        <begin position="35"/>
        <end position="47"/>
    </location>
</feature>
<organism evidence="5 6">
    <name type="scientific">Rariglobus hedericola</name>
    <dbReference type="NCBI Taxonomy" id="2597822"/>
    <lineage>
        <taxon>Bacteria</taxon>
        <taxon>Pseudomonadati</taxon>
        <taxon>Verrucomicrobiota</taxon>
        <taxon>Opitutia</taxon>
        <taxon>Opitutales</taxon>
        <taxon>Opitutaceae</taxon>
        <taxon>Rariglobus</taxon>
    </lineage>
</organism>
<dbReference type="GO" id="GO:0042597">
    <property type="term" value="C:periplasmic space"/>
    <property type="evidence" value="ECO:0007669"/>
    <property type="project" value="InterPro"/>
</dbReference>
<dbReference type="GO" id="GO:0016829">
    <property type="term" value="F:lyase activity"/>
    <property type="evidence" value="ECO:0007669"/>
    <property type="project" value="UniProtKB-KW"/>
</dbReference>
<reference evidence="5 6" key="1">
    <citation type="submission" date="2019-07" db="EMBL/GenBank/DDBJ databases">
        <title>Description of 53C-WASEF.</title>
        <authorList>
            <person name="Pitt A."/>
            <person name="Hahn M.W."/>
        </authorList>
    </citation>
    <scope>NUCLEOTIDE SEQUENCE [LARGE SCALE GENOMIC DNA]</scope>
    <source>
        <strain evidence="5 6">53C-WASEF</strain>
    </source>
</reference>
<evidence type="ECO:0000256" key="3">
    <source>
        <dbReference type="SAM" id="MobiDB-lite"/>
    </source>
</evidence>
<dbReference type="Gene3D" id="1.50.10.100">
    <property type="entry name" value="Chondroitin AC/alginate lyase"/>
    <property type="match status" value="1"/>
</dbReference>
<keyword evidence="6" id="KW-1185">Reference proteome</keyword>
<dbReference type="SUPFAM" id="SSF48230">
    <property type="entry name" value="Chondroitin AC/alginate lyase"/>
    <property type="match status" value="1"/>
</dbReference>
<evidence type="ECO:0000259" key="4">
    <source>
        <dbReference type="Pfam" id="PF05426"/>
    </source>
</evidence>
<dbReference type="Proteomes" id="UP000315648">
    <property type="component" value="Unassembled WGS sequence"/>
</dbReference>
<gene>
    <name evidence="5" type="ORF">FPL22_08540</name>
</gene>
<dbReference type="EMBL" id="VMBG01000001">
    <property type="protein sequence ID" value="TSJ79321.1"/>
    <property type="molecule type" value="Genomic_DNA"/>
</dbReference>
<evidence type="ECO:0000256" key="1">
    <source>
        <dbReference type="ARBA" id="ARBA00022729"/>
    </source>
</evidence>
<evidence type="ECO:0000313" key="5">
    <source>
        <dbReference type="EMBL" id="TSJ79321.1"/>
    </source>
</evidence>
<dbReference type="OrthoDB" id="222550at2"/>
<dbReference type="AlphaFoldDB" id="A0A556QRR2"/>
<accession>A0A556QRR2</accession>
<feature type="domain" description="Alginate lyase" evidence="4">
    <location>
        <begin position="174"/>
        <end position="386"/>
    </location>
</feature>
<evidence type="ECO:0000313" key="6">
    <source>
        <dbReference type="Proteomes" id="UP000315648"/>
    </source>
</evidence>
<keyword evidence="2" id="KW-0456">Lyase</keyword>
<keyword evidence="1" id="KW-0732">Signal</keyword>
<proteinExistence type="predicted"/>
<sequence length="460" mass="50388">MPPRLIYPASHAPLALPKTLPDNATPTAPGPSHSNHLRRRGAARPRPLRNPPSCPFILSILSKTMPLRISALLASLLFASILTAADEPKRNPNYTGPSAPTEILPEQSVPANHVFTHPGILHSQSDLDFVRSRLAAKEEPWTSALAAMRTSEFTQLAYRPKIIPVINPHDNSVGYLMKDASAAYGHALLWAITGERAHADKAIEILDASGDQLVEIQIGRSDQGKVTAGFVGGKFASAAELIAHYRQPDGSTAGWPKASADRFRKMLLTVFYPRVETFKPTFNGNWDACMIATMMSLAVFCDDQPKFNRAVAYYLNGQGHGSLTHYIYAHGENQESGRDQIHGQMGLGSLAASAEIAKKQGLDLYSAADNRLAAGYEHMAKYLAGHDVKIVGPVPISPHGRDRFMPIFELAYQHYVIEKKLDLPFLREAAEKHRPEGNDLIVLQSWGTLTNYRGPAIKSP</sequence>
<dbReference type="InterPro" id="IPR008397">
    <property type="entry name" value="Alginate_lyase_dom"/>
</dbReference>
<comment type="caution">
    <text evidence="5">The sequence shown here is derived from an EMBL/GenBank/DDBJ whole genome shotgun (WGS) entry which is preliminary data.</text>
</comment>
<name>A0A556QRR2_9BACT</name>
<feature type="region of interest" description="Disordered" evidence="3">
    <location>
        <begin position="1"/>
        <end position="48"/>
    </location>
</feature>
<dbReference type="InterPro" id="IPR008929">
    <property type="entry name" value="Chondroitin_lyas"/>
</dbReference>
<protein>
    <recommendedName>
        <fullName evidence="4">Alginate lyase domain-containing protein</fullName>
    </recommendedName>
</protein>